<gene>
    <name evidence="16" type="ORF">CTAYLR_010324</name>
</gene>
<dbReference type="Gene3D" id="3.30.200.20">
    <property type="entry name" value="Phosphorylase Kinase, domain 1"/>
    <property type="match status" value="1"/>
</dbReference>
<keyword evidence="17" id="KW-1185">Reference proteome</keyword>
<dbReference type="SMART" id="SM00220">
    <property type="entry name" value="S_TKc"/>
    <property type="match status" value="1"/>
</dbReference>
<evidence type="ECO:0000256" key="3">
    <source>
        <dbReference type="ARBA" id="ARBA00012513"/>
    </source>
</evidence>
<evidence type="ECO:0000256" key="12">
    <source>
        <dbReference type="ARBA" id="ARBA00048679"/>
    </source>
</evidence>
<evidence type="ECO:0000256" key="5">
    <source>
        <dbReference type="ARBA" id="ARBA00022679"/>
    </source>
</evidence>
<comment type="similarity">
    <text evidence="2">Belongs to the protein kinase superfamily. NEK Ser/Thr protein kinase family. NIMA subfamily.</text>
</comment>
<keyword evidence="8" id="KW-0418">Kinase</keyword>
<evidence type="ECO:0000256" key="13">
    <source>
        <dbReference type="PROSITE-ProRule" id="PRU10141"/>
    </source>
</evidence>
<dbReference type="FunFam" id="1.10.510.10:FF:000172">
    <property type="entry name" value="serine/threonine-protein kinase Nek1 isoform X1"/>
    <property type="match status" value="1"/>
</dbReference>
<keyword evidence="7 13" id="KW-0547">Nucleotide-binding</keyword>
<dbReference type="CDD" id="cd08215">
    <property type="entry name" value="STKc_Nek"/>
    <property type="match status" value="1"/>
</dbReference>
<reference evidence="16" key="1">
    <citation type="submission" date="2023-01" db="EMBL/GenBank/DDBJ databases">
        <title>Metagenome sequencing of chrysophaentin producing Chrysophaeum taylorii.</title>
        <authorList>
            <person name="Davison J."/>
            <person name="Bewley C."/>
        </authorList>
    </citation>
    <scope>NUCLEOTIDE SEQUENCE</scope>
    <source>
        <strain evidence="16">NIES-1699</strain>
    </source>
</reference>
<dbReference type="SUPFAM" id="SSF56112">
    <property type="entry name" value="Protein kinase-like (PK-like)"/>
    <property type="match status" value="1"/>
</dbReference>
<protein>
    <recommendedName>
        <fullName evidence="3">non-specific serine/threonine protein kinase</fullName>
        <ecNumber evidence="3">2.7.11.1</ecNumber>
    </recommendedName>
</protein>
<dbReference type="Gene3D" id="1.10.510.10">
    <property type="entry name" value="Transferase(Phosphotransferase) domain 1"/>
    <property type="match status" value="1"/>
</dbReference>
<dbReference type="EC" id="2.7.11.1" evidence="3"/>
<evidence type="ECO:0000256" key="10">
    <source>
        <dbReference type="ARBA" id="ARBA00022842"/>
    </source>
</evidence>
<comment type="cofactor">
    <cofactor evidence="1">
        <name>Mg(2+)</name>
        <dbReference type="ChEBI" id="CHEBI:18420"/>
    </cofactor>
</comment>
<feature type="compositionally biased region" description="Low complexity" evidence="14">
    <location>
        <begin position="519"/>
        <end position="528"/>
    </location>
</feature>
<organism evidence="16 17">
    <name type="scientific">Chrysophaeum taylorii</name>
    <dbReference type="NCBI Taxonomy" id="2483200"/>
    <lineage>
        <taxon>Eukaryota</taxon>
        <taxon>Sar</taxon>
        <taxon>Stramenopiles</taxon>
        <taxon>Ochrophyta</taxon>
        <taxon>Pelagophyceae</taxon>
        <taxon>Pelagomonadales</taxon>
        <taxon>Pelagomonadaceae</taxon>
        <taxon>Chrysophaeum</taxon>
    </lineage>
</organism>
<dbReference type="InterPro" id="IPR017441">
    <property type="entry name" value="Protein_kinase_ATP_BS"/>
</dbReference>
<feature type="domain" description="Protein kinase" evidence="15">
    <location>
        <begin position="4"/>
        <end position="262"/>
    </location>
</feature>
<keyword evidence="10" id="KW-0460">Magnesium</keyword>
<evidence type="ECO:0000256" key="4">
    <source>
        <dbReference type="ARBA" id="ARBA00022527"/>
    </source>
</evidence>
<dbReference type="InterPro" id="IPR011009">
    <property type="entry name" value="Kinase-like_dom_sf"/>
</dbReference>
<comment type="catalytic activity">
    <reaction evidence="12">
        <text>L-seryl-[protein] + ATP = O-phospho-L-seryl-[protein] + ADP + H(+)</text>
        <dbReference type="Rhea" id="RHEA:17989"/>
        <dbReference type="Rhea" id="RHEA-COMP:9863"/>
        <dbReference type="Rhea" id="RHEA-COMP:11604"/>
        <dbReference type="ChEBI" id="CHEBI:15378"/>
        <dbReference type="ChEBI" id="CHEBI:29999"/>
        <dbReference type="ChEBI" id="CHEBI:30616"/>
        <dbReference type="ChEBI" id="CHEBI:83421"/>
        <dbReference type="ChEBI" id="CHEBI:456216"/>
        <dbReference type="EC" id="2.7.11.1"/>
    </reaction>
</comment>
<dbReference type="PANTHER" id="PTHR44899:SF3">
    <property type="entry name" value="SERINE_THREONINE-PROTEIN KINASE NEK1"/>
    <property type="match status" value="1"/>
</dbReference>
<dbReference type="PROSITE" id="PS00108">
    <property type="entry name" value="PROTEIN_KINASE_ST"/>
    <property type="match status" value="1"/>
</dbReference>
<accession>A0AAD7UJR4</accession>
<dbReference type="Proteomes" id="UP001230188">
    <property type="component" value="Unassembled WGS sequence"/>
</dbReference>
<keyword evidence="9 13" id="KW-0067">ATP-binding</keyword>
<keyword evidence="6" id="KW-0479">Metal-binding</keyword>
<evidence type="ECO:0000313" key="17">
    <source>
        <dbReference type="Proteomes" id="UP001230188"/>
    </source>
</evidence>
<dbReference type="Pfam" id="PF00069">
    <property type="entry name" value="Pkinase"/>
    <property type="match status" value="1"/>
</dbReference>
<evidence type="ECO:0000256" key="8">
    <source>
        <dbReference type="ARBA" id="ARBA00022777"/>
    </source>
</evidence>
<name>A0AAD7UJR4_9STRA</name>
<evidence type="ECO:0000256" key="1">
    <source>
        <dbReference type="ARBA" id="ARBA00001946"/>
    </source>
</evidence>
<feature type="region of interest" description="Disordered" evidence="14">
    <location>
        <begin position="383"/>
        <end position="535"/>
    </location>
</feature>
<feature type="binding site" evidence="13">
    <location>
        <position position="43"/>
    </location>
    <ligand>
        <name>ATP</name>
        <dbReference type="ChEBI" id="CHEBI:30616"/>
    </ligand>
</feature>
<evidence type="ECO:0000259" key="15">
    <source>
        <dbReference type="PROSITE" id="PS50011"/>
    </source>
</evidence>
<keyword evidence="4" id="KW-0723">Serine/threonine-protein kinase</keyword>
<feature type="compositionally biased region" description="Basic and acidic residues" evidence="14">
    <location>
        <begin position="401"/>
        <end position="415"/>
    </location>
</feature>
<dbReference type="FunFam" id="3.30.200.20:FF:000097">
    <property type="entry name" value="Probable serine/threonine-protein kinase nek1"/>
    <property type="match status" value="1"/>
</dbReference>
<evidence type="ECO:0000256" key="2">
    <source>
        <dbReference type="ARBA" id="ARBA00010886"/>
    </source>
</evidence>
<dbReference type="PROSITE" id="PS00107">
    <property type="entry name" value="PROTEIN_KINASE_ATP"/>
    <property type="match status" value="1"/>
</dbReference>
<proteinExistence type="inferred from homology"/>
<evidence type="ECO:0000313" key="16">
    <source>
        <dbReference type="EMBL" id="KAJ8606278.1"/>
    </source>
</evidence>
<dbReference type="EMBL" id="JAQMWT010000283">
    <property type="protein sequence ID" value="KAJ8606278.1"/>
    <property type="molecule type" value="Genomic_DNA"/>
</dbReference>
<keyword evidence="5" id="KW-0808">Transferase</keyword>
<evidence type="ECO:0000256" key="9">
    <source>
        <dbReference type="ARBA" id="ARBA00022840"/>
    </source>
</evidence>
<sequence>MEQLEPIKVLGEGAFGKVYLMRHKVERQLVCVKVIKVKNIPRKEREACRMEVALLKRLNHPNIVGYRDSFLAKNKESLCIVMQFADGGDLAAQIKQAAKQRKLFGESKILHWFVQMALGLHYMHSNRVLHRDLKTQNIFLLGNGRLVLGDLGISKVLEGTMDFAQTCIGTPYYMSPEIFKNKPYNQKSDIWALGCVLYEMTTLNHAFDANSLNGLACKIIKGRYPPIATRYSKHLRDLIGAMLSTAPSQRPHLEVVLRRPFVKKHIKDFMTDIVSRPTGSVGEGTMQVRAAVVGVAGCAQQPGIIDVENSEEAKALRAQLDALQLNDIIAAAFAPKEAPTSAVQAEKAVREQASALRREEERRKAVEAALEKLRKEREQRLRDRDRLRAEAQRRAAARMQHPSDRRYPPRYHQRDSPGGQHPISNDAVCGQLRRTPRRNVPRSSINGKSNNNNNNYKSARKPSASVLGNRITVAGPHRRYSAKLVSQNAAARRHRRRRPQRTSPKKMMPTPAARQDARSSASVSVISSPDFDKTS</sequence>
<comment type="catalytic activity">
    <reaction evidence="11">
        <text>L-threonyl-[protein] + ATP = O-phospho-L-threonyl-[protein] + ADP + H(+)</text>
        <dbReference type="Rhea" id="RHEA:46608"/>
        <dbReference type="Rhea" id="RHEA-COMP:11060"/>
        <dbReference type="Rhea" id="RHEA-COMP:11605"/>
        <dbReference type="ChEBI" id="CHEBI:15378"/>
        <dbReference type="ChEBI" id="CHEBI:30013"/>
        <dbReference type="ChEBI" id="CHEBI:30616"/>
        <dbReference type="ChEBI" id="CHEBI:61977"/>
        <dbReference type="ChEBI" id="CHEBI:456216"/>
        <dbReference type="EC" id="2.7.11.1"/>
    </reaction>
</comment>
<dbReference type="GO" id="GO:0004674">
    <property type="term" value="F:protein serine/threonine kinase activity"/>
    <property type="evidence" value="ECO:0007669"/>
    <property type="project" value="UniProtKB-KW"/>
</dbReference>
<dbReference type="InterPro" id="IPR051131">
    <property type="entry name" value="NEK_Ser/Thr_kinase_NIMA"/>
</dbReference>
<evidence type="ECO:0000256" key="6">
    <source>
        <dbReference type="ARBA" id="ARBA00022723"/>
    </source>
</evidence>
<evidence type="ECO:0000256" key="11">
    <source>
        <dbReference type="ARBA" id="ARBA00047899"/>
    </source>
</evidence>
<evidence type="ECO:0000256" key="14">
    <source>
        <dbReference type="SAM" id="MobiDB-lite"/>
    </source>
</evidence>
<dbReference type="InterPro" id="IPR000719">
    <property type="entry name" value="Prot_kinase_dom"/>
</dbReference>
<comment type="caution">
    <text evidence="16">The sequence shown here is derived from an EMBL/GenBank/DDBJ whole genome shotgun (WGS) entry which is preliminary data.</text>
</comment>
<feature type="compositionally biased region" description="Basic and acidic residues" evidence="14">
    <location>
        <begin position="383"/>
        <end position="393"/>
    </location>
</feature>
<dbReference type="PANTHER" id="PTHR44899">
    <property type="entry name" value="CAMK FAMILY PROTEIN KINASE"/>
    <property type="match status" value="1"/>
</dbReference>
<evidence type="ECO:0000256" key="7">
    <source>
        <dbReference type="ARBA" id="ARBA00022741"/>
    </source>
</evidence>
<dbReference type="GO" id="GO:0046872">
    <property type="term" value="F:metal ion binding"/>
    <property type="evidence" value="ECO:0007669"/>
    <property type="project" value="UniProtKB-KW"/>
</dbReference>
<feature type="compositionally biased region" description="Basic residues" evidence="14">
    <location>
        <begin position="491"/>
        <end position="504"/>
    </location>
</feature>
<dbReference type="InterPro" id="IPR008271">
    <property type="entry name" value="Ser/Thr_kinase_AS"/>
</dbReference>
<dbReference type="PROSITE" id="PS50011">
    <property type="entry name" value="PROTEIN_KINASE_DOM"/>
    <property type="match status" value="1"/>
</dbReference>
<dbReference type="GO" id="GO:0005524">
    <property type="term" value="F:ATP binding"/>
    <property type="evidence" value="ECO:0007669"/>
    <property type="project" value="UniProtKB-UniRule"/>
</dbReference>
<dbReference type="AlphaFoldDB" id="A0AAD7UJR4"/>